<sequence length="60" mass="6565">MSENKQTNLIFKLTRPAKSKGGDRYEATVQGDIMSIYLPQSISRVGGQPAQSVNITITPQ</sequence>
<organism evidence="1">
    <name type="scientific">viral metagenome</name>
    <dbReference type="NCBI Taxonomy" id="1070528"/>
    <lineage>
        <taxon>unclassified sequences</taxon>
        <taxon>metagenomes</taxon>
        <taxon>organismal metagenomes</taxon>
    </lineage>
</organism>
<accession>A0A6M3KAD7</accession>
<gene>
    <name evidence="1" type="ORF">MM415A01046_0008</name>
</gene>
<reference evidence="1" key="1">
    <citation type="submission" date="2020-03" db="EMBL/GenBank/DDBJ databases">
        <title>The deep terrestrial virosphere.</title>
        <authorList>
            <person name="Holmfeldt K."/>
            <person name="Nilsson E."/>
            <person name="Simone D."/>
            <person name="Lopez-Fernandez M."/>
            <person name="Wu X."/>
            <person name="de Brujin I."/>
            <person name="Lundin D."/>
            <person name="Andersson A."/>
            <person name="Bertilsson S."/>
            <person name="Dopson M."/>
        </authorList>
    </citation>
    <scope>NUCLEOTIDE SEQUENCE</scope>
    <source>
        <strain evidence="1">MM415A01046</strain>
    </source>
</reference>
<proteinExistence type="predicted"/>
<dbReference type="EMBL" id="MT142345">
    <property type="protein sequence ID" value="QJA78611.1"/>
    <property type="molecule type" value="Genomic_DNA"/>
</dbReference>
<dbReference type="AlphaFoldDB" id="A0A6M3KAD7"/>
<protein>
    <submittedName>
        <fullName evidence="1">Uncharacterized protein</fullName>
    </submittedName>
</protein>
<evidence type="ECO:0000313" key="1">
    <source>
        <dbReference type="EMBL" id="QJA78611.1"/>
    </source>
</evidence>
<name>A0A6M3KAD7_9ZZZZ</name>